<dbReference type="Proteomes" id="UP000821865">
    <property type="component" value="Chromosome 7"/>
</dbReference>
<name>A0ACB8CG94_DERSI</name>
<organism evidence="1 2">
    <name type="scientific">Dermacentor silvarum</name>
    <name type="common">Tick</name>
    <dbReference type="NCBI Taxonomy" id="543639"/>
    <lineage>
        <taxon>Eukaryota</taxon>
        <taxon>Metazoa</taxon>
        <taxon>Ecdysozoa</taxon>
        <taxon>Arthropoda</taxon>
        <taxon>Chelicerata</taxon>
        <taxon>Arachnida</taxon>
        <taxon>Acari</taxon>
        <taxon>Parasitiformes</taxon>
        <taxon>Ixodida</taxon>
        <taxon>Ixodoidea</taxon>
        <taxon>Ixodidae</taxon>
        <taxon>Rhipicephalinae</taxon>
        <taxon>Dermacentor</taxon>
    </lineage>
</organism>
<keyword evidence="2" id="KW-1185">Reference proteome</keyword>
<evidence type="ECO:0000313" key="2">
    <source>
        <dbReference type="Proteomes" id="UP000821865"/>
    </source>
</evidence>
<comment type="caution">
    <text evidence="1">The sequence shown here is derived from an EMBL/GenBank/DDBJ whole genome shotgun (WGS) entry which is preliminary data.</text>
</comment>
<protein>
    <submittedName>
        <fullName evidence="1">Uncharacterized protein</fullName>
    </submittedName>
</protein>
<sequence length="112" mass="12596">MFLPLLAHEFADEDVRRFVLSATCRGSLNKGKIRHPSRSNGFAYPPKPAHLPPLNAIATGVLPHLFHAHPPLHALVARLELLDKLSTFRYRRMKLLSAFLAMSRMTQTSLSI</sequence>
<proteinExistence type="predicted"/>
<evidence type="ECO:0000313" key="1">
    <source>
        <dbReference type="EMBL" id="KAH7941744.1"/>
    </source>
</evidence>
<dbReference type="EMBL" id="CM023476">
    <property type="protein sequence ID" value="KAH7941744.1"/>
    <property type="molecule type" value="Genomic_DNA"/>
</dbReference>
<reference evidence="1" key="1">
    <citation type="submission" date="2020-05" db="EMBL/GenBank/DDBJ databases">
        <title>Large-scale comparative analyses of tick genomes elucidate their genetic diversity and vector capacities.</title>
        <authorList>
            <person name="Jia N."/>
            <person name="Wang J."/>
            <person name="Shi W."/>
            <person name="Du L."/>
            <person name="Sun Y."/>
            <person name="Zhan W."/>
            <person name="Jiang J."/>
            <person name="Wang Q."/>
            <person name="Zhang B."/>
            <person name="Ji P."/>
            <person name="Sakyi L.B."/>
            <person name="Cui X."/>
            <person name="Yuan T."/>
            <person name="Jiang B."/>
            <person name="Yang W."/>
            <person name="Lam T.T.-Y."/>
            <person name="Chang Q."/>
            <person name="Ding S."/>
            <person name="Wang X."/>
            <person name="Zhu J."/>
            <person name="Ruan X."/>
            <person name="Zhao L."/>
            <person name="Wei J."/>
            <person name="Que T."/>
            <person name="Du C."/>
            <person name="Cheng J."/>
            <person name="Dai P."/>
            <person name="Han X."/>
            <person name="Huang E."/>
            <person name="Gao Y."/>
            <person name="Liu J."/>
            <person name="Shao H."/>
            <person name="Ye R."/>
            <person name="Li L."/>
            <person name="Wei W."/>
            <person name="Wang X."/>
            <person name="Wang C."/>
            <person name="Yang T."/>
            <person name="Huo Q."/>
            <person name="Li W."/>
            <person name="Guo W."/>
            <person name="Chen H."/>
            <person name="Zhou L."/>
            <person name="Ni X."/>
            <person name="Tian J."/>
            <person name="Zhou Y."/>
            <person name="Sheng Y."/>
            <person name="Liu T."/>
            <person name="Pan Y."/>
            <person name="Xia L."/>
            <person name="Li J."/>
            <person name="Zhao F."/>
            <person name="Cao W."/>
        </authorList>
    </citation>
    <scope>NUCLEOTIDE SEQUENCE</scope>
    <source>
        <strain evidence="1">Dsil-2018</strain>
    </source>
</reference>
<gene>
    <name evidence="1" type="ORF">HPB49_016819</name>
</gene>
<accession>A0ACB8CG94</accession>